<dbReference type="GO" id="GO:0042834">
    <property type="term" value="F:peptidoglycan binding"/>
    <property type="evidence" value="ECO:0007669"/>
    <property type="project" value="InterPro"/>
</dbReference>
<dbReference type="STRING" id="375574.GCA_001418035_00695"/>
<dbReference type="Gene3D" id="3.30.70.1070">
    <property type="entry name" value="Sporulation related repeat"/>
    <property type="match status" value="1"/>
</dbReference>
<dbReference type="InterPro" id="IPR036680">
    <property type="entry name" value="SPOR-like_sf"/>
</dbReference>
<dbReference type="AlphaFoldDB" id="A0A0K6GTW3"/>
<evidence type="ECO:0000256" key="1">
    <source>
        <dbReference type="SAM" id="MobiDB-lite"/>
    </source>
</evidence>
<name>A0A0K6GTW3_9NEIS</name>
<sequence>MKWLFGLVVVLNLLVGFYATLSEHPPVDIRAQEVSPDELVLVPAGRWAAEQATDAPVLAAASAPAGDVASAPATSLPAATSPTSAPASERATAAPAKTAPAEPPLASANPAVVLSCAQWGPLDSRLLTRVQGGLGTLGLKAAQLDTRTTEAQKGSGRFWVHHPPLATQAETQTLSSELREKGFDNYIVQNDGAFRGHLSLGLFGREDAARALAARIRAAGFAKVAVEQRSQTVQASTLVFRALEPAQLARLNALQKRLTPGIALDVNPCR</sequence>
<protein>
    <submittedName>
        <fullName evidence="3">Sporulation related domain</fullName>
    </submittedName>
</protein>
<dbReference type="Proteomes" id="UP000243535">
    <property type="component" value="Unassembled WGS sequence"/>
</dbReference>
<organism evidence="3 4">
    <name type="scientific">Gulbenkiania indica</name>
    <dbReference type="NCBI Taxonomy" id="375574"/>
    <lineage>
        <taxon>Bacteria</taxon>
        <taxon>Pseudomonadati</taxon>
        <taxon>Pseudomonadota</taxon>
        <taxon>Betaproteobacteria</taxon>
        <taxon>Neisseriales</taxon>
        <taxon>Chromobacteriaceae</taxon>
        <taxon>Gulbenkiania</taxon>
    </lineage>
</organism>
<feature type="region of interest" description="Disordered" evidence="1">
    <location>
        <begin position="69"/>
        <end position="103"/>
    </location>
</feature>
<feature type="domain" description="SPOR" evidence="2">
    <location>
        <begin position="152"/>
        <end position="229"/>
    </location>
</feature>
<accession>A0A0K6GTW3</accession>
<reference evidence="4" key="1">
    <citation type="submission" date="2015-08" db="EMBL/GenBank/DDBJ databases">
        <authorList>
            <person name="Varghese N."/>
        </authorList>
    </citation>
    <scope>NUCLEOTIDE SEQUENCE [LARGE SCALE GENOMIC DNA]</scope>
    <source>
        <strain evidence="4">DSM 17901</strain>
    </source>
</reference>
<dbReference type="PROSITE" id="PS51724">
    <property type="entry name" value="SPOR"/>
    <property type="match status" value="1"/>
</dbReference>
<dbReference type="EMBL" id="CYHA01000001">
    <property type="protein sequence ID" value="CUA82048.1"/>
    <property type="molecule type" value="Genomic_DNA"/>
</dbReference>
<proteinExistence type="predicted"/>
<keyword evidence="4" id="KW-1185">Reference proteome</keyword>
<evidence type="ECO:0000259" key="2">
    <source>
        <dbReference type="PROSITE" id="PS51724"/>
    </source>
</evidence>
<evidence type="ECO:0000313" key="4">
    <source>
        <dbReference type="Proteomes" id="UP000243535"/>
    </source>
</evidence>
<dbReference type="OrthoDB" id="5298866at2"/>
<gene>
    <name evidence="3" type="ORF">Ga0061063_0898</name>
</gene>
<dbReference type="Pfam" id="PF05036">
    <property type="entry name" value="SPOR"/>
    <property type="match status" value="1"/>
</dbReference>
<dbReference type="InterPro" id="IPR007730">
    <property type="entry name" value="SPOR-like_dom"/>
</dbReference>
<evidence type="ECO:0000313" key="3">
    <source>
        <dbReference type="EMBL" id="CUA82048.1"/>
    </source>
</evidence>
<dbReference type="RefSeq" id="WP_055433396.1">
    <property type="nucleotide sequence ID" value="NZ_CYHA01000001.1"/>
</dbReference>